<dbReference type="Proteomes" id="UP000270296">
    <property type="component" value="Unassembled WGS sequence"/>
</dbReference>
<evidence type="ECO:0000259" key="1">
    <source>
        <dbReference type="Pfam" id="PF25036"/>
    </source>
</evidence>
<reference evidence="4" key="1">
    <citation type="submission" date="2016-06" db="UniProtKB">
        <authorList>
            <consortium name="WormBaseParasite"/>
        </authorList>
    </citation>
    <scope>IDENTIFICATION</scope>
</reference>
<evidence type="ECO:0000313" key="4">
    <source>
        <dbReference type="WBParaSite" id="SBAD_0001248201-mRNA-1"/>
    </source>
</evidence>
<dbReference type="InterPro" id="IPR035992">
    <property type="entry name" value="Ricin_B-like_lectins"/>
</dbReference>
<accession>A0A183J880</accession>
<protein>
    <submittedName>
        <fullName evidence="4">Ricin B-type lectin domain-containing protein</fullName>
    </submittedName>
</protein>
<dbReference type="GO" id="GO:0006623">
    <property type="term" value="P:protein targeting to vacuole"/>
    <property type="evidence" value="ECO:0007669"/>
    <property type="project" value="TreeGrafter"/>
</dbReference>
<evidence type="ECO:0000313" key="3">
    <source>
        <dbReference type="Proteomes" id="UP000270296"/>
    </source>
</evidence>
<organism evidence="4">
    <name type="scientific">Soboliphyme baturini</name>
    <dbReference type="NCBI Taxonomy" id="241478"/>
    <lineage>
        <taxon>Eukaryota</taxon>
        <taxon>Metazoa</taxon>
        <taxon>Ecdysozoa</taxon>
        <taxon>Nematoda</taxon>
        <taxon>Enoplea</taxon>
        <taxon>Dorylaimia</taxon>
        <taxon>Dioctophymatida</taxon>
        <taxon>Dioctophymatoidea</taxon>
        <taxon>Soboliphymatidae</taxon>
        <taxon>Soboliphyme</taxon>
    </lineage>
</organism>
<dbReference type="PANTHER" id="PTHR16166:SF141">
    <property type="entry name" value="INTERMEMBRANE LIPID TRANSFER PROTEIN VPS13D"/>
    <property type="match status" value="1"/>
</dbReference>
<dbReference type="PROSITE" id="PS50231">
    <property type="entry name" value="RICIN_B_LECTIN"/>
    <property type="match status" value="1"/>
</dbReference>
<dbReference type="GO" id="GO:0045053">
    <property type="term" value="P:protein retention in Golgi apparatus"/>
    <property type="evidence" value="ECO:0007669"/>
    <property type="project" value="TreeGrafter"/>
</dbReference>
<gene>
    <name evidence="2" type="ORF">SBAD_LOCUS12078</name>
</gene>
<dbReference type="InterPro" id="IPR026847">
    <property type="entry name" value="VPS13"/>
</dbReference>
<dbReference type="EMBL" id="UZAM01016930">
    <property type="protein sequence ID" value="VDP45241.1"/>
    <property type="molecule type" value="Genomic_DNA"/>
</dbReference>
<dbReference type="SUPFAM" id="SSF50370">
    <property type="entry name" value="Ricin B-like lectins"/>
    <property type="match status" value="1"/>
</dbReference>
<dbReference type="WBParaSite" id="SBAD_0001248201-mRNA-1">
    <property type="protein sequence ID" value="SBAD_0001248201-mRNA-1"/>
    <property type="gene ID" value="SBAD_0001248201"/>
</dbReference>
<dbReference type="PANTHER" id="PTHR16166">
    <property type="entry name" value="VACUOLAR PROTEIN SORTING-ASSOCIATED PROTEIN VPS13"/>
    <property type="match status" value="1"/>
</dbReference>
<reference evidence="2 3" key="2">
    <citation type="submission" date="2018-11" db="EMBL/GenBank/DDBJ databases">
        <authorList>
            <consortium name="Pathogen Informatics"/>
        </authorList>
    </citation>
    <scope>NUCLEOTIDE SEQUENCE [LARGE SCALE GENOMIC DNA]</scope>
</reference>
<keyword evidence="3" id="KW-1185">Reference proteome</keyword>
<evidence type="ECO:0000313" key="2">
    <source>
        <dbReference type="EMBL" id="VDP45241.1"/>
    </source>
</evidence>
<proteinExistence type="predicted"/>
<feature type="domain" description="Vacuolar protein sorting-associated protein 13 VPS13 adaptor binding" evidence="1">
    <location>
        <begin position="65"/>
        <end position="138"/>
    </location>
</feature>
<dbReference type="InterPro" id="IPR009543">
    <property type="entry name" value="VPS13_VAB"/>
</dbReference>
<sequence length="453" mass="50741">LGNRLHESYDSRWSDGFPLRPGVVFKDLYVYIGSQRITYNIGIFARACRGIFKRSLVAAFSSDHQSSSHFLNVEIVLNGAVYYVNFNDADLFPSPIRLENHTDVPVNFHQTGCNEQFMQSVLEPHSEKPYAWDDPLLRQCLVLNVYDSPAVTYDLTTLGQNEPLTYENYFHIVVVSRTGVDNSKPEFALEAFSTGNVVLQPMDKDARRQLWRLTSDNILVNIGVTERTQACLRATSDVYCLDFDYHSQQNRHMVILKKLSASHNDPISKWQFDKDGVLSCLTIKSRFRANSMVSGSKVMLEELPADEEANEGLVAGSPCEIEQFIRRRQKSGSGYLTVNIALDGPARVLRIADKDRPDHCLTASTIVDSSTLLITSSTTTDRPFSLSCIITLQCLGVSVIDSETEELVFGVMNGVLLSGHFCDGKYNMGITVVEIQVIFVASCTGFSRSFNEY</sequence>
<dbReference type="AlphaFoldDB" id="A0A183J880"/>
<dbReference type="Pfam" id="PF25036">
    <property type="entry name" value="VPS13_VAB"/>
    <property type="match status" value="1"/>
</dbReference>
<dbReference type="OrthoDB" id="272810at2759"/>
<name>A0A183J880_9BILA</name>
<dbReference type="GO" id="GO:0007005">
    <property type="term" value="P:mitochondrion organization"/>
    <property type="evidence" value="ECO:0007669"/>
    <property type="project" value="TreeGrafter"/>
</dbReference>